<dbReference type="Proteomes" id="UP000268007">
    <property type="component" value="Unassembled WGS sequence"/>
</dbReference>
<gene>
    <name evidence="1" type="ORF">BDD43_3048</name>
</gene>
<accession>A0A495J1Q0</accession>
<dbReference type="AlphaFoldDB" id="A0A495J1Q0"/>
<name>A0A495J1Q0_9SPHI</name>
<comment type="caution">
    <text evidence="1">The sequence shown here is derived from an EMBL/GenBank/DDBJ whole genome shotgun (WGS) entry which is preliminary data.</text>
</comment>
<evidence type="ECO:0000313" key="1">
    <source>
        <dbReference type="EMBL" id="RKR82857.1"/>
    </source>
</evidence>
<dbReference type="EMBL" id="RBKU01000001">
    <property type="protein sequence ID" value="RKR82857.1"/>
    <property type="molecule type" value="Genomic_DNA"/>
</dbReference>
<protein>
    <submittedName>
        <fullName evidence="1">Uncharacterized protein</fullName>
    </submittedName>
</protein>
<dbReference type="RefSeq" id="WP_121198416.1">
    <property type="nucleotide sequence ID" value="NZ_RBKU01000001.1"/>
</dbReference>
<reference evidence="1 2" key="1">
    <citation type="submission" date="2018-10" db="EMBL/GenBank/DDBJ databases">
        <title>Genomic Encyclopedia of Archaeal and Bacterial Type Strains, Phase II (KMG-II): from individual species to whole genera.</title>
        <authorList>
            <person name="Goeker M."/>
        </authorList>
    </citation>
    <scope>NUCLEOTIDE SEQUENCE [LARGE SCALE GENOMIC DNA]</scope>
    <source>
        <strain evidence="1 2">DSM 18602</strain>
    </source>
</reference>
<evidence type="ECO:0000313" key="2">
    <source>
        <dbReference type="Proteomes" id="UP000268007"/>
    </source>
</evidence>
<keyword evidence="2" id="KW-1185">Reference proteome</keyword>
<dbReference type="OrthoDB" id="799951at2"/>
<sequence length="80" mass="9371">MKGYESNLEQTIDQVFGAEPYNAVDEQLFKWLIYALIGNGRYVRTLDALNFTLFKEKLSVLLDAVYQWHLDQEEIRKNGV</sequence>
<organism evidence="1 2">
    <name type="scientific">Mucilaginibacter gracilis</name>
    <dbReference type="NCBI Taxonomy" id="423350"/>
    <lineage>
        <taxon>Bacteria</taxon>
        <taxon>Pseudomonadati</taxon>
        <taxon>Bacteroidota</taxon>
        <taxon>Sphingobacteriia</taxon>
        <taxon>Sphingobacteriales</taxon>
        <taxon>Sphingobacteriaceae</taxon>
        <taxon>Mucilaginibacter</taxon>
    </lineage>
</organism>
<proteinExistence type="predicted"/>